<dbReference type="Pfam" id="PF20415">
    <property type="entry name" value="DUF6699"/>
    <property type="match status" value="1"/>
</dbReference>
<dbReference type="AlphaFoldDB" id="A0A4Y7TS59"/>
<evidence type="ECO:0000313" key="4">
    <source>
        <dbReference type="Proteomes" id="UP000298030"/>
    </source>
</evidence>
<keyword evidence="4" id="KW-1185">Reference proteome</keyword>
<evidence type="ECO:0000259" key="2">
    <source>
        <dbReference type="Pfam" id="PF20415"/>
    </source>
</evidence>
<feature type="compositionally biased region" description="Polar residues" evidence="1">
    <location>
        <begin position="129"/>
        <end position="139"/>
    </location>
</feature>
<evidence type="ECO:0000256" key="1">
    <source>
        <dbReference type="SAM" id="MobiDB-lite"/>
    </source>
</evidence>
<feature type="compositionally biased region" description="Basic residues" evidence="1">
    <location>
        <begin position="1"/>
        <end position="22"/>
    </location>
</feature>
<dbReference type="STRING" id="71717.A0A4Y7TS59"/>
<sequence length="257" mass="28671">MTGFFGRKKVRFSRTSTVHRPKTPQLVAGGFSPASSAGPLTPQDPYVGLPGPTPYNYYPSAPYHGQAPVKYTSPPVGYYQGPPPAVPSSSNSSSTRVSLHRYLEPSSGNPPIKFDLLDRPSMASRNGHHISSSALSEPATTPPMHSMTIRSPYFPSSWDLAIVASNRSYVTLYDVLDQLHTQLRLNISKGDFDRWSSSDKSRATTSYEHRYRRYRSQDEYLKEKAGGMKRIDFLMERTMFLGISKPRRGEAFILNTG</sequence>
<gene>
    <name evidence="3" type="ORF">FA13DRAFT_1255233</name>
</gene>
<reference evidence="3 4" key="1">
    <citation type="journal article" date="2019" name="Nat. Ecol. Evol.">
        <title>Megaphylogeny resolves global patterns of mushroom evolution.</title>
        <authorList>
            <person name="Varga T."/>
            <person name="Krizsan K."/>
            <person name="Foldi C."/>
            <person name="Dima B."/>
            <person name="Sanchez-Garcia M."/>
            <person name="Sanchez-Ramirez S."/>
            <person name="Szollosi G.J."/>
            <person name="Szarkandi J.G."/>
            <person name="Papp V."/>
            <person name="Albert L."/>
            <person name="Andreopoulos W."/>
            <person name="Angelini C."/>
            <person name="Antonin V."/>
            <person name="Barry K.W."/>
            <person name="Bougher N.L."/>
            <person name="Buchanan P."/>
            <person name="Buyck B."/>
            <person name="Bense V."/>
            <person name="Catcheside P."/>
            <person name="Chovatia M."/>
            <person name="Cooper J."/>
            <person name="Damon W."/>
            <person name="Desjardin D."/>
            <person name="Finy P."/>
            <person name="Geml J."/>
            <person name="Haridas S."/>
            <person name="Hughes K."/>
            <person name="Justo A."/>
            <person name="Karasinski D."/>
            <person name="Kautmanova I."/>
            <person name="Kiss B."/>
            <person name="Kocsube S."/>
            <person name="Kotiranta H."/>
            <person name="LaButti K.M."/>
            <person name="Lechner B.E."/>
            <person name="Liimatainen K."/>
            <person name="Lipzen A."/>
            <person name="Lukacs Z."/>
            <person name="Mihaltcheva S."/>
            <person name="Morgado L.N."/>
            <person name="Niskanen T."/>
            <person name="Noordeloos M.E."/>
            <person name="Ohm R.A."/>
            <person name="Ortiz-Santana B."/>
            <person name="Ovrebo C."/>
            <person name="Racz N."/>
            <person name="Riley R."/>
            <person name="Savchenko A."/>
            <person name="Shiryaev A."/>
            <person name="Soop K."/>
            <person name="Spirin V."/>
            <person name="Szebenyi C."/>
            <person name="Tomsovsky M."/>
            <person name="Tulloss R.E."/>
            <person name="Uehling J."/>
            <person name="Grigoriev I.V."/>
            <person name="Vagvolgyi C."/>
            <person name="Papp T."/>
            <person name="Martin F.M."/>
            <person name="Miettinen O."/>
            <person name="Hibbett D.S."/>
            <person name="Nagy L.G."/>
        </authorList>
    </citation>
    <scope>NUCLEOTIDE SEQUENCE [LARGE SCALE GENOMIC DNA]</scope>
    <source>
        <strain evidence="3 4">FP101781</strain>
    </source>
</reference>
<dbReference type="InterPro" id="IPR046522">
    <property type="entry name" value="DUF6699"/>
</dbReference>
<dbReference type="OrthoDB" id="2783256at2759"/>
<feature type="region of interest" description="Disordered" evidence="1">
    <location>
        <begin position="123"/>
        <end position="142"/>
    </location>
</feature>
<organism evidence="3 4">
    <name type="scientific">Coprinellus micaceus</name>
    <name type="common">Glistening ink-cap mushroom</name>
    <name type="synonym">Coprinus micaceus</name>
    <dbReference type="NCBI Taxonomy" id="71717"/>
    <lineage>
        <taxon>Eukaryota</taxon>
        <taxon>Fungi</taxon>
        <taxon>Dikarya</taxon>
        <taxon>Basidiomycota</taxon>
        <taxon>Agaricomycotina</taxon>
        <taxon>Agaricomycetes</taxon>
        <taxon>Agaricomycetidae</taxon>
        <taxon>Agaricales</taxon>
        <taxon>Agaricineae</taxon>
        <taxon>Psathyrellaceae</taxon>
        <taxon>Coprinellus</taxon>
    </lineage>
</organism>
<protein>
    <recommendedName>
        <fullName evidence="2">DUF6699 domain-containing protein</fullName>
    </recommendedName>
</protein>
<accession>A0A4Y7TS59</accession>
<evidence type="ECO:0000313" key="3">
    <source>
        <dbReference type="EMBL" id="TEB36412.1"/>
    </source>
</evidence>
<dbReference type="Proteomes" id="UP000298030">
    <property type="component" value="Unassembled WGS sequence"/>
</dbReference>
<comment type="caution">
    <text evidence="3">The sequence shown here is derived from an EMBL/GenBank/DDBJ whole genome shotgun (WGS) entry which is preliminary data.</text>
</comment>
<feature type="region of interest" description="Disordered" evidence="1">
    <location>
        <begin position="1"/>
        <end position="43"/>
    </location>
</feature>
<feature type="domain" description="DUF6699" evidence="2">
    <location>
        <begin position="112"/>
        <end position="248"/>
    </location>
</feature>
<proteinExistence type="predicted"/>
<name>A0A4Y7TS59_COPMI</name>
<dbReference type="EMBL" id="QPFP01000006">
    <property type="protein sequence ID" value="TEB36412.1"/>
    <property type="molecule type" value="Genomic_DNA"/>
</dbReference>